<name>A0ABT4I7F9_9ACTO</name>
<evidence type="ECO:0000313" key="3">
    <source>
        <dbReference type="Proteomes" id="UP001072034"/>
    </source>
</evidence>
<accession>A0ABT4I7F9</accession>
<evidence type="ECO:0000313" key="2">
    <source>
        <dbReference type="EMBL" id="MCZ0857672.1"/>
    </source>
</evidence>
<comment type="caution">
    <text evidence="2">The sequence shown here is derived from an EMBL/GenBank/DDBJ whole genome shotgun (WGS) entry which is preliminary data.</text>
</comment>
<organism evidence="2 3">
    <name type="scientific">Actinomyces israelii</name>
    <dbReference type="NCBI Taxonomy" id="1659"/>
    <lineage>
        <taxon>Bacteria</taxon>
        <taxon>Bacillati</taxon>
        <taxon>Actinomycetota</taxon>
        <taxon>Actinomycetes</taxon>
        <taxon>Actinomycetales</taxon>
        <taxon>Actinomycetaceae</taxon>
        <taxon>Actinomyces</taxon>
    </lineage>
</organism>
<dbReference type="InterPro" id="IPR018958">
    <property type="entry name" value="Knr4/Smi1-like_dom"/>
</dbReference>
<gene>
    <name evidence="2" type="ORF">OHJ16_06400</name>
</gene>
<evidence type="ECO:0000259" key="1">
    <source>
        <dbReference type="SMART" id="SM00860"/>
    </source>
</evidence>
<reference evidence="2" key="1">
    <citation type="submission" date="2022-10" db="EMBL/GenBank/DDBJ databases">
        <title>Genome sequence of Actinomyces israelii ATCC 10048.</title>
        <authorList>
            <person name="Watt R.M."/>
            <person name="Tong W.M."/>
        </authorList>
    </citation>
    <scope>NUCLEOTIDE SEQUENCE</scope>
    <source>
        <strain evidence="2">ATCC 10048</strain>
    </source>
</reference>
<dbReference type="InterPro" id="IPR037883">
    <property type="entry name" value="Knr4/Smi1-like_sf"/>
</dbReference>
<dbReference type="Proteomes" id="UP001072034">
    <property type="component" value="Unassembled WGS sequence"/>
</dbReference>
<proteinExistence type="predicted"/>
<dbReference type="SMART" id="SM00860">
    <property type="entry name" value="SMI1_KNR4"/>
    <property type="match status" value="1"/>
</dbReference>
<dbReference type="Gene3D" id="3.40.1580.10">
    <property type="entry name" value="SMI1/KNR4-like"/>
    <property type="match status" value="1"/>
</dbReference>
<dbReference type="EMBL" id="JAPTMY010000011">
    <property type="protein sequence ID" value="MCZ0857672.1"/>
    <property type="molecule type" value="Genomic_DNA"/>
</dbReference>
<feature type="domain" description="Knr4/Smi1-like" evidence="1">
    <location>
        <begin position="17"/>
        <end position="138"/>
    </location>
</feature>
<keyword evidence="3" id="KW-1185">Reference proteome</keyword>
<sequence length="189" mass="21018">MKADWKGIWDYALPHVRATAEEVARTEETLGFRLPESYRGFLLASNGWPCFYQDMTIFSTDDLLGGPLYDAGRIPLDLPECVESMAIDGVVAADYFTVAASETQNDVALLGRPGTPAEGAVAWWGGEVMDRYKDFLEYYLSMLEYNKLDIEDIREKDGPKPDGVIHAVLGDNPYDDGVIILPRSAAERT</sequence>
<dbReference type="Pfam" id="PF09346">
    <property type="entry name" value="SMI1_KNR4"/>
    <property type="match status" value="1"/>
</dbReference>
<dbReference type="RefSeq" id="WP_268917211.1">
    <property type="nucleotide sequence ID" value="NZ_JAPTMY010000011.1"/>
</dbReference>
<protein>
    <submittedName>
        <fullName evidence="2">SMI1/KNR4 family protein</fullName>
    </submittedName>
</protein>
<dbReference type="SUPFAM" id="SSF160631">
    <property type="entry name" value="SMI1/KNR4-like"/>
    <property type="match status" value="1"/>
</dbReference>